<gene>
    <name evidence="1" type="ORF">HMPREF3213_03068</name>
</gene>
<evidence type="ECO:0000313" key="1">
    <source>
        <dbReference type="EMBL" id="KWZ78212.1"/>
    </source>
</evidence>
<reference evidence="2" key="1">
    <citation type="submission" date="2016-01" db="EMBL/GenBank/DDBJ databases">
        <authorList>
            <person name="Mitreva M."/>
            <person name="Pepin K.H."/>
            <person name="Mihindukulasuriya K.A."/>
            <person name="Fulton R."/>
            <person name="Fronick C."/>
            <person name="O'Laughlin M."/>
            <person name="Miner T."/>
            <person name="Herter B."/>
            <person name="Rosa B.A."/>
            <person name="Cordes M."/>
            <person name="Tomlinson C."/>
            <person name="Wollam A."/>
            <person name="Palsikar V.B."/>
            <person name="Mardis E.R."/>
            <person name="Wilson R.K."/>
        </authorList>
    </citation>
    <scope>NUCLEOTIDE SEQUENCE [LARGE SCALE GENOMIC DNA]</scope>
    <source>
        <strain evidence="2">GED7749B</strain>
    </source>
</reference>
<evidence type="ECO:0000313" key="2">
    <source>
        <dbReference type="Proteomes" id="UP000070376"/>
    </source>
</evidence>
<comment type="caution">
    <text evidence="1">The sequence shown here is derived from an EMBL/GenBank/DDBJ whole genome shotgun (WGS) entry which is preliminary data.</text>
</comment>
<sequence length="59" mass="6762">MLQKMSDPFCEKRSSQFFIRAAVIRTFFTVKHRKTTALTPSRAENAAVTPCPRGRIQFS</sequence>
<dbReference type="AlphaFoldDB" id="A0A133KF71"/>
<organism evidence="1 2">
    <name type="scientific">Heyndrickxia coagulans</name>
    <name type="common">Weizmannia coagulans</name>
    <dbReference type="NCBI Taxonomy" id="1398"/>
    <lineage>
        <taxon>Bacteria</taxon>
        <taxon>Bacillati</taxon>
        <taxon>Bacillota</taxon>
        <taxon>Bacilli</taxon>
        <taxon>Bacillales</taxon>
        <taxon>Bacillaceae</taxon>
        <taxon>Heyndrickxia</taxon>
    </lineage>
</organism>
<proteinExistence type="predicted"/>
<name>A0A133KF71_HEYCO</name>
<protein>
    <submittedName>
        <fullName evidence="1">Uncharacterized protein</fullName>
    </submittedName>
</protein>
<dbReference type="EMBL" id="LRPN01000148">
    <property type="protein sequence ID" value="KWZ78212.1"/>
    <property type="molecule type" value="Genomic_DNA"/>
</dbReference>
<accession>A0A133KF71</accession>
<dbReference type="Proteomes" id="UP000070376">
    <property type="component" value="Unassembled WGS sequence"/>
</dbReference>
<dbReference type="PATRIC" id="fig|1398.22.peg.3073"/>